<keyword evidence="7 9" id="KW-0408">Iron</keyword>
<dbReference type="InterPro" id="IPR017972">
    <property type="entry name" value="Cyt_P450_CS"/>
</dbReference>
<keyword evidence="11" id="KW-1185">Reference proteome</keyword>
<keyword evidence="4 9" id="KW-0349">Heme</keyword>
<dbReference type="GO" id="GO:0016705">
    <property type="term" value="F:oxidoreductase activity, acting on paired donors, with incorporation or reduction of molecular oxygen"/>
    <property type="evidence" value="ECO:0007669"/>
    <property type="project" value="InterPro"/>
</dbReference>
<dbReference type="PROSITE" id="PS00086">
    <property type="entry name" value="CYTOCHROME_P450"/>
    <property type="match status" value="1"/>
</dbReference>
<keyword evidence="8 9" id="KW-0503">Monooxygenase</keyword>
<dbReference type="InterPro" id="IPR050121">
    <property type="entry name" value="Cytochrome_P450_monoxygenase"/>
</dbReference>
<name>A0AAD5UQV6_9APHY</name>
<evidence type="ECO:0000256" key="7">
    <source>
        <dbReference type="ARBA" id="ARBA00023004"/>
    </source>
</evidence>
<comment type="similarity">
    <text evidence="3 9">Belongs to the cytochrome P450 family.</text>
</comment>
<dbReference type="SUPFAM" id="SSF48264">
    <property type="entry name" value="Cytochrome P450"/>
    <property type="match status" value="1"/>
</dbReference>
<dbReference type="GO" id="GO:0020037">
    <property type="term" value="F:heme binding"/>
    <property type="evidence" value="ECO:0007669"/>
    <property type="project" value="InterPro"/>
</dbReference>
<evidence type="ECO:0000256" key="9">
    <source>
        <dbReference type="RuleBase" id="RU000461"/>
    </source>
</evidence>
<comment type="pathway">
    <text evidence="2">Secondary metabolite biosynthesis.</text>
</comment>
<evidence type="ECO:0000256" key="8">
    <source>
        <dbReference type="ARBA" id="ARBA00023033"/>
    </source>
</evidence>
<dbReference type="InterPro" id="IPR001128">
    <property type="entry name" value="Cyt_P450"/>
</dbReference>
<dbReference type="EMBL" id="JANAWD010000903">
    <property type="protein sequence ID" value="KAJ3475171.1"/>
    <property type="molecule type" value="Genomic_DNA"/>
</dbReference>
<dbReference type="Pfam" id="PF00067">
    <property type="entry name" value="p450"/>
    <property type="match status" value="1"/>
</dbReference>
<evidence type="ECO:0000256" key="3">
    <source>
        <dbReference type="ARBA" id="ARBA00010617"/>
    </source>
</evidence>
<keyword evidence="6 9" id="KW-0560">Oxidoreductase</keyword>
<evidence type="ECO:0000256" key="5">
    <source>
        <dbReference type="ARBA" id="ARBA00022723"/>
    </source>
</evidence>
<comment type="cofactor">
    <cofactor evidence="1">
        <name>heme</name>
        <dbReference type="ChEBI" id="CHEBI:30413"/>
    </cofactor>
</comment>
<dbReference type="GO" id="GO:0005506">
    <property type="term" value="F:iron ion binding"/>
    <property type="evidence" value="ECO:0007669"/>
    <property type="project" value="InterPro"/>
</dbReference>
<evidence type="ECO:0000256" key="4">
    <source>
        <dbReference type="ARBA" id="ARBA00022617"/>
    </source>
</evidence>
<evidence type="ECO:0000313" key="11">
    <source>
        <dbReference type="Proteomes" id="UP001212997"/>
    </source>
</evidence>
<organism evidence="10 11">
    <name type="scientific">Meripilus lineatus</name>
    <dbReference type="NCBI Taxonomy" id="2056292"/>
    <lineage>
        <taxon>Eukaryota</taxon>
        <taxon>Fungi</taxon>
        <taxon>Dikarya</taxon>
        <taxon>Basidiomycota</taxon>
        <taxon>Agaricomycotina</taxon>
        <taxon>Agaricomycetes</taxon>
        <taxon>Polyporales</taxon>
        <taxon>Meripilaceae</taxon>
        <taxon>Meripilus</taxon>
    </lineage>
</organism>
<keyword evidence="5 9" id="KW-0479">Metal-binding</keyword>
<comment type="caution">
    <text evidence="10">The sequence shown here is derived from an EMBL/GenBank/DDBJ whole genome shotgun (WGS) entry which is preliminary data.</text>
</comment>
<evidence type="ECO:0000256" key="2">
    <source>
        <dbReference type="ARBA" id="ARBA00005179"/>
    </source>
</evidence>
<evidence type="ECO:0000313" key="10">
    <source>
        <dbReference type="EMBL" id="KAJ3475171.1"/>
    </source>
</evidence>
<reference evidence="10" key="1">
    <citation type="submission" date="2022-07" db="EMBL/GenBank/DDBJ databases">
        <title>Genome Sequence of Physisporinus lineatus.</title>
        <authorList>
            <person name="Buettner E."/>
        </authorList>
    </citation>
    <scope>NUCLEOTIDE SEQUENCE</scope>
    <source>
        <strain evidence="10">VT162</strain>
    </source>
</reference>
<dbReference type="AlphaFoldDB" id="A0AAD5UQV6"/>
<dbReference type="PANTHER" id="PTHR24305:SF166">
    <property type="entry name" value="CYTOCHROME P450 12A4, MITOCHONDRIAL-RELATED"/>
    <property type="match status" value="1"/>
</dbReference>
<evidence type="ECO:0000256" key="6">
    <source>
        <dbReference type="ARBA" id="ARBA00023002"/>
    </source>
</evidence>
<protein>
    <recommendedName>
        <fullName evidence="12">Cytochrome P450</fullName>
    </recommendedName>
</protein>
<sequence length="520" mass="58950">MSSLSNFAETLIICLVSWILWRVFRRLVMTSPLDNIPGPPSNSFWTGNLRQILHRHQGWGFNNKLAEEYGSVVRFHGLLNTPILYAFDPKALHSILLKDQNLWEEPPWLIATNLLLFGPGLLGTLGNWHRRQRKMLNPVFSINHMRFMTPIFYRITHSLRDAIYNQIEDGPRDVDLLDWMTRTALELVGQGGLGYSFDPLVDESPNEFRAAIKSLVPALFALAPFRTTLHYLKAMGPASFRRRVVDILPIPSLKRLKTIAEVLESQSREIFHAKKAALAQGEDAVVRQVGEGKDIMSILLRENIAARPEDRLPEEELLGQMNTLVFAAMDTTSNALSHILYLLAHHQDVQNKARQELVDISDGRDLTYDQLVDLPYLDAICRETLRVYPPVTNMTRTAREDAVLPLSTPFRGVNGKLIHSVPVPKGTDVYIAIRASNRNKALWGSDAAEWKPERWLSPLPDAVPEAHIPGVYSNLMTFGGGGRSCIGFKFSQLEMIQPIQKRYRVELGEYQVPHDRAQLE</sequence>
<dbReference type="InterPro" id="IPR036396">
    <property type="entry name" value="Cyt_P450_sf"/>
</dbReference>
<proteinExistence type="inferred from homology"/>
<dbReference type="Gene3D" id="1.10.630.10">
    <property type="entry name" value="Cytochrome P450"/>
    <property type="match status" value="1"/>
</dbReference>
<dbReference type="Proteomes" id="UP001212997">
    <property type="component" value="Unassembled WGS sequence"/>
</dbReference>
<evidence type="ECO:0000256" key="1">
    <source>
        <dbReference type="ARBA" id="ARBA00001971"/>
    </source>
</evidence>
<dbReference type="CDD" id="cd11069">
    <property type="entry name" value="CYP_FUM15-like"/>
    <property type="match status" value="1"/>
</dbReference>
<gene>
    <name evidence="10" type="ORF">NLI96_g12013</name>
</gene>
<dbReference type="PANTHER" id="PTHR24305">
    <property type="entry name" value="CYTOCHROME P450"/>
    <property type="match status" value="1"/>
</dbReference>
<evidence type="ECO:0008006" key="12">
    <source>
        <dbReference type="Google" id="ProtNLM"/>
    </source>
</evidence>
<dbReference type="GO" id="GO:0004497">
    <property type="term" value="F:monooxygenase activity"/>
    <property type="evidence" value="ECO:0007669"/>
    <property type="project" value="UniProtKB-KW"/>
</dbReference>
<dbReference type="PRINTS" id="PR00385">
    <property type="entry name" value="P450"/>
</dbReference>
<accession>A0AAD5UQV6</accession>